<dbReference type="EMBL" id="NAJQ01000299">
    <property type="protein sequence ID" value="TKA72679.1"/>
    <property type="molecule type" value="Genomic_DNA"/>
</dbReference>
<dbReference type="InterPro" id="IPR039196">
    <property type="entry name" value="Fmc1"/>
</dbReference>
<dbReference type="AlphaFoldDB" id="A0A4V5NFX6"/>
<comment type="caution">
    <text evidence="2">The sequence shown here is derived from an EMBL/GenBank/DDBJ whole genome shotgun (WGS) entry which is preliminary data.</text>
</comment>
<organism evidence="2 3">
    <name type="scientific">Friedmanniomyces simplex</name>
    <dbReference type="NCBI Taxonomy" id="329884"/>
    <lineage>
        <taxon>Eukaryota</taxon>
        <taxon>Fungi</taxon>
        <taxon>Dikarya</taxon>
        <taxon>Ascomycota</taxon>
        <taxon>Pezizomycotina</taxon>
        <taxon>Dothideomycetes</taxon>
        <taxon>Dothideomycetidae</taxon>
        <taxon>Mycosphaerellales</taxon>
        <taxon>Teratosphaeriaceae</taxon>
        <taxon>Friedmanniomyces</taxon>
    </lineage>
</organism>
<dbReference type="OrthoDB" id="15893at2759"/>
<keyword evidence="3" id="KW-1185">Reference proteome</keyword>
<dbReference type="PANTHER" id="PTHR28015">
    <property type="entry name" value="ATP SYNTHASE ASSEMBLY FACTOR FMC1, MITOCHONDRIAL"/>
    <property type="match status" value="1"/>
</dbReference>
<dbReference type="Proteomes" id="UP000309340">
    <property type="component" value="Unassembled WGS sequence"/>
</dbReference>
<dbReference type="STRING" id="329884.A0A4V5NFX6"/>
<evidence type="ECO:0000256" key="1">
    <source>
        <dbReference type="SAM" id="MobiDB-lite"/>
    </source>
</evidence>
<reference evidence="2 3" key="1">
    <citation type="submission" date="2017-03" db="EMBL/GenBank/DDBJ databases">
        <title>Genomes of endolithic fungi from Antarctica.</title>
        <authorList>
            <person name="Coleine C."/>
            <person name="Masonjones S."/>
            <person name="Stajich J.E."/>
        </authorList>
    </citation>
    <scope>NUCLEOTIDE SEQUENCE [LARGE SCALE GENOMIC DNA]</scope>
    <source>
        <strain evidence="2 3">CCFEE 5184</strain>
    </source>
</reference>
<dbReference type="GO" id="GO:0005759">
    <property type="term" value="C:mitochondrial matrix"/>
    <property type="evidence" value="ECO:0007669"/>
    <property type="project" value="TreeGrafter"/>
</dbReference>
<name>A0A4V5NFX6_9PEZI</name>
<feature type="compositionally biased region" description="Polar residues" evidence="1">
    <location>
        <begin position="22"/>
        <end position="34"/>
    </location>
</feature>
<evidence type="ECO:0000313" key="3">
    <source>
        <dbReference type="Proteomes" id="UP000309340"/>
    </source>
</evidence>
<evidence type="ECO:0008006" key="4">
    <source>
        <dbReference type="Google" id="ProtNLM"/>
    </source>
</evidence>
<accession>A0A4V5NFX6</accession>
<proteinExistence type="predicted"/>
<evidence type="ECO:0000313" key="2">
    <source>
        <dbReference type="EMBL" id="TKA72679.1"/>
    </source>
</evidence>
<sequence length="147" mass="16566">MTSPATQARSLYRRFLRELPSRTPSLLANPSPIQQHVRADFAATAPTPSSSTTPDSDSAQAPLSANFRAPDTAGSSSLRHQLQKPAEQRLEEAQQYIHYLRAQREYLTLLERYNPGVNFSEEERLRLTARRVGMNLPLEFSPEGKKE</sequence>
<dbReference type="PANTHER" id="PTHR28015:SF1">
    <property type="entry name" value="ATP SYNTHASE ASSEMBLY FACTOR FMC1, MITOCHONDRIAL"/>
    <property type="match status" value="1"/>
</dbReference>
<dbReference type="GO" id="GO:0033615">
    <property type="term" value="P:mitochondrial proton-transporting ATP synthase complex assembly"/>
    <property type="evidence" value="ECO:0007669"/>
    <property type="project" value="InterPro"/>
</dbReference>
<feature type="compositionally biased region" description="Low complexity" evidence="1">
    <location>
        <begin position="40"/>
        <end position="59"/>
    </location>
</feature>
<dbReference type="Pfam" id="PF13233">
    <property type="entry name" value="Complex1_LYR_2"/>
    <property type="match status" value="1"/>
</dbReference>
<gene>
    <name evidence="2" type="ORF">B0A55_06285</name>
</gene>
<protein>
    <recommendedName>
        <fullName evidence="4">Ras guanyl-nucleotide exchange factor RasGEF</fullName>
    </recommendedName>
</protein>
<feature type="region of interest" description="Disordered" evidence="1">
    <location>
        <begin position="22"/>
        <end position="88"/>
    </location>
</feature>